<dbReference type="NCBIfam" id="TIGR01143">
    <property type="entry name" value="murF"/>
    <property type="match status" value="1"/>
</dbReference>
<accession>A0ABT0C672</accession>
<keyword evidence="9 10" id="KW-0961">Cell wall biogenesis/degradation</keyword>
<evidence type="ECO:0000259" key="14">
    <source>
        <dbReference type="Pfam" id="PF08245"/>
    </source>
</evidence>
<comment type="caution">
    <text evidence="15">The sequence shown here is derived from an EMBL/GenBank/DDBJ whole genome shotgun (WGS) entry which is preliminary data.</text>
</comment>
<dbReference type="InterPro" id="IPR051046">
    <property type="entry name" value="MurCDEF_CellWall_CoF430Synth"/>
</dbReference>
<keyword evidence="6 10" id="KW-0133">Cell shape</keyword>
<dbReference type="PANTHER" id="PTHR43024:SF1">
    <property type="entry name" value="UDP-N-ACETYLMURAMOYL-TRIPEPTIDE--D-ALANYL-D-ALANINE LIGASE"/>
    <property type="match status" value="1"/>
</dbReference>
<dbReference type="Gene3D" id="3.40.1190.10">
    <property type="entry name" value="Mur-like, catalytic domain"/>
    <property type="match status" value="1"/>
</dbReference>
<evidence type="ECO:0000256" key="5">
    <source>
        <dbReference type="ARBA" id="ARBA00022840"/>
    </source>
</evidence>
<evidence type="ECO:0000256" key="4">
    <source>
        <dbReference type="ARBA" id="ARBA00022741"/>
    </source>
</evidence>
<dbReference type="InterPro" id="IPR035911">
    <property type="entry name" value="MurE/MurF_N"/>
</dbReference>
<reference evidence="15" key="1">
    <citation type="submission" date="2021-02" db="EMBL/GenBank/DDBJ databases">
        <title>The CRISPR/cas machinery reduction and long-range gene transfer in the hot spring cyanobacterium Synechococcus.</title>
        <authorList>
            <person name="Dvorak P."/>
            <person name="Jahodarova E."/>
            <person name="Hasler P."/>
            <person name="Poulickova A."/>
        </authorList>
    </citation>
    <scope>NUCLEOTIDE SEQUENCE</scope>
    <source>
        <strain evidence="15">Rupite</strain>
    </source>
</reference>
<keyword evidence="8 10" id="KW-0131">Cell cycle</keyword>
<evidence type="ECO:0000256" key="10">
    <source>
        <dbReference type="HAMAP-Rule" id="MF_02019"/>
    </source>
</evidence>
<dbReference type="Pfam" id="PF02875">
    <property type="entry name" value="Mur_ligase_C"/>
    <property type="match status" value="1"/>
</dbReference>
<protein>
    <recommendedName>
        <fullName evidence="10 11">UDP-N-acetylmuramoyl-tripeptide--D-alanyl-D-alanine ligase</fullName>
        <ecNumber evidence="10 11">6.3.2.10</ecNumber>
    </recommendedName>
    <alternativeName>
        <fullName evidence="10">D-alanyl-D-alanine-adding enzyme</fullName>
    </alternativeName>
</protein>
<feature type="domain" description="Mur ligase N-terminal catalytic" evidence="12">
    <location>
        <begin position="23"/>
        <end position="70"/>
    </location>
</feature>
<comment type="similarity">
    <text evidence="10">Belongs to the MurCDEF family. MurF subfamily.</text>
</comment>
<dbReference type="PANTHER" id="PTHR43024">
    <property type="entry name" value="UDP-N-ACETYLMURAMOYL-TRIPEPTIDE--D-ALANYL-D-ALANINE LIGASE"/>
    <property type="match status" value="1"/>
</dbReference>
<dbReference type="InterPro" id="IPR036565">
    <property type="entry name" value="Mur-like_cat_sf"/>
</dbReference>
<evidence type="ECO:0000256" key="1">
    <source>
        <dbReference type="ARBA" id="ARBA00022490"/>
    </source>
</evidence>
<dbReference type="Proteomes" id="UP000830835">
    <property type="component" value="Unassembled WGS sequence"/>
</dbReference>
<comment type="function">
    <text evidence="10 11">Involved in cell wall formation. Catalyzes the final step in the synthesis of UDP-N-acetylmuramoyl-pentapeptide, the precursor of murein.</text>
</comment>
<evidence type="ECO:0000256" key="2">
    <source>
        <dbReference type="ARBA" id="ARBA00022598"/>
    </source>
</evidence>
<dbReference type="RefSeq" id="WP_244348309.1">
    <property type="nucleotide sequence ID" value="NZ_JAFIRA010000001.1"/>
</dbReference>
<dbReference type="InterPro" id="IPR036615">
    <property type="entry name" value="Mur_ligase_C_dom_sf"/>
</dbReference>
<dbReference type="SUPFAM" id="SSF53623">
    <property type="entry name" value="MurD-like peptide ligases, catalytic domain"/>
    <property type="match status" value="1"/>
</dbReference>
<dbReference type="SUPFAM" id="SSF53244">
    <property type="entry name" value="MurD-like peptide ligases, peptide-binding domain"/>
    <property type="match status" value="1"/>
</dbReference>
<feature type="domain" description="Mur ligase C-terminal" evidence="13">
    <location>
        <begin position="310"/>
        <end position="425"/>
    </location>
</feature>
<keyword evidence="5 10" id="KW-0067">ATP-binding</keyword>
<evidence type="ECO:0000259" key="13">
    <source>
        <dbReference type="Pfam" id="PF02875"/>
    </source>
</evidence>
<evidence type="ECO:0000256" key="9">
    <source>
        <dbReference type="ARBA" id="ARBA00023316"/>
    </source>
</evidence>
<evidence type="ECO:0000256" key="3">
    <source>
        <dbReference type="ARBA" id="ARBA00022618"/>
    </source>
</evidence>
<dbReference type="InterPro" id="IPR000713">
    <property type="entry name" value="Mur_ligase_N"/>
</dbReference>
<feature type="domain" description="Mur ligase central" evidence="14">
    <location>
        <begin position="102"/>
        <end position="279"/>
    </location>
</feature>
<dbReference type="EC" id="6.3.2.10" evidence="10 11"/>
<dbReference type="InterPro" id="IPR013221">
    <property type="entry name" value="Mur_ligase_cen"/>
</dbReference>
<keyword evidence="4 10" id="KW-0547">Nucleotide-binding</keyword>
<keyword evidence="2 10" id="KW-0436">Ligase</keyword>
<evidence type="ECO:0000313" key="15">
    <source>
        <dbReference type="EMBL" id="MCJ2541305.1"/>
    </source>
</evidence>
<dbReference type="EMBL" id="JAFIRA010000001">
    <property type="protein sequence ID" value="MCJ2541305.1"/>
    <property type="molecule type" value="Genomic_DNA"/>
</dbReference>
<comment type="subcellular location">
    <subcellularLocation>
        <location evidence="10 11">Cytoplasm</location>
    </subcellularLocation>
</comment>
<gene>
    <name evidence="10 15" type="primary">murF</name>
    <name evidence="15" type="ORF">JX360_00030</name>
</gene>
<dbReference type="InterPro" id="IPR005863">
    <property type="entry name" value="UDP-N-AcMur_synth"/>
</dbReference>
<comment type="catalytic activity">
    <reaction evidence="10 11">
        <text>D-alanyl-D-alanine + UDP-N-acetyl-alpha-D-muramoyl-L-alanyl-gamma-D-glutamyl-meso-2,6-diaminopimelate + ATP = UDP-N-acetyl-alpha-D-muramoyl-L-alanyl-gamma-D-glutamyl-meso-2,6-diaminopimeloyl-D-alanyl-D-alanine + ADP + phosphate + H(+)</text>
        <dbReference type="Rhea" id="RHEA:28374"/>
        <dbReference type="ChEBI" id="CHEBI:15378"/>
        <dbReference type="ChEBI" id="CHEBI:30616"/>
        <dbReference type="ChEBI" id="CHEBI:43474"/>
        <dbReference type="ChEBI" id="CHEBI:57822"/>
        <dbReference type="ChEBI" id="CHEBI:61386"/>
        <dbReference type="ChEBI" id="CHEBI:83905"/>
        <dbReference type="ChEBI" id="CHEBI:456216"/>
        <dbReference type="EC" id="6.3.2.10"/>
    </reaction>
</comment>
<keyword evidence="1 10" id="KW-0963">Cytoplasm</keyword>
<dbReference type="Pfam" id="PF08245">
    <property type="entry name" value="Mur_ligase_M"/>
    <property type="match status" value="1"/>
</dbReference>
<sequence length="446" mass="48717">MPTLQMLADLLRVPLQGDPSLPFHTLCTDSRHLQAGDVFVALRGERFDGHAFIPQALAQGAVAVISDQPVAGSHFRVADTLAAYQSIARGWREQFPIPVVAITGSAGKTTTKEMLAAALSRYGTVLKSHANHNNDIGVAQTLLQIRPEHQFVVLEMAMRGPGEILRLARMAQPTHALITHVGTAHIGRLGSRAAIAAAKCELLQELGQGVALLNGEDPLLLATAKQVWSGETLTYGLEQGEFKGDWDPLAQTVTLKGLTLPVPLPGRHHALNWMGVLATVYRLGLDLERLQEPVHLPSDLQGRNRLLRLPGDVEIWDESYNASPEAMIAALNLLAQTPGQRRWAILGPMRELGEQAPLLYAEVGRAAAPLGLDRVLLLDPDGEMQPLLDQNPAPHCERFVDATSLLQVLRQQVQAGDRLLFKAARAVELERVLNPFLQEWRRGRLG</sequence>
<dbReference type="SUPFAM" id="SSF63418">
    <property type="entry name" value="MurE/MurF N-terminal domain"/>
    <property type="match status" value="1"/>
</dbReference>
<proteinExistence type="inferred from homology"/>
<dbReference type="Gene3D" id="3.40.1390.10">
    <property type="entry name" value="MurE/MurF, N-terminal domain"/>
    <property type="match status" value="1"/>
</dbReference>
<dbReference type="Pfam" id="PF01225">
    <property type="entry name" value="Mur_ligase"/>
    <property type="match status" value="1"/>
</dbReference>
<dbReference type="GO" id="GO:0016874">
    <property type="term" value="F:ligase activity"/>
    <property type="evidence" value="ECO:0007669"/>
    <property type="project" value="UniProtKB-KW"/>
</dbReference>
<evidence type="ECO:0000256" key="6">
    <source>
        <dbReference type="ARBA" id="ARBA00022960"/>
    </source>
</evidence>
<dbReference type="Gene3D" id="3.90.190.20">
    <property type="entry name" value="Mur ligase, C-terminal domain"/>
    <property type="match status" value="1"/>
</dbReference>
<evidence type="ECO:0000256" key="7">
    <source>
        <dbReference type="ARBA" id="ARBA00022984"/>
    </source>
</evidence>
<evidence type="ECO:0000259" key="12">
    <source>
        <dbReference type="Pfam" id="PF01225"/>
    </source>
</evidence>
<comment type="pathway">
    <text evidence="10 11">Cell wall biogenesis; peptidoglycan biosynthesis.</text>
</comment>
<keyword evidence="3 10" id="KW-0132">Cell division</keyword>
<evidence type="ECO:0000256" key="8">
    <source>
        <dbReference type="ARBA" id="ARBA00023306"/>
    </source>
</evidence>
<keyword evidence="16" id="KW-1185">Reference proteome</keyword>
<feature type="binding site" evidence="10">
    <location>
        <begin position="104"/>
        <end position="110"/>
    </location>
    <ligand>
        <name>ATP</name>
        <dbReference type="ChEBI" id="CHEBI:30616"/>
    </ligand>
</feature>
<evidence type="ECO:0000313" key="16">
    <source>
        <dbReference type="Proteomes" id="UP000830835"/>
    </source>
</evidence>
<evidence type="ECO:0000256" key="11">
    <source>
        <dbReference type="RuleBase" id="RU004136"/>
    </source>
</evidence>
<organism evidence="15 16">
    <name type="scientific">Thermostichus vulcanus str. 'Rupite'</name>
    <dbReference type="NCBI Taxonomy" id="2813851"/>
    <lineage>
        <taxon>Bacteria</taxon>
        <taxon>Bacillati</taxon>
        <taxon>Cyanobacteriota</taxon>
        <taxon>Cyanophyceae</taxon>
        <taxon>Thermostichales</taxon>
        <taxon>Thermostichaceae</taxon>
        <taxon>Thermostichus</taxon>
    </lineage>
</organism>
<dbReference type="HAMAP" id="MF_02019">
    <property type="entry name" value="MurF"/>
    <property type="match status" value="1"/>
</dbReference>
<dbReference type="InterPro" id="IPR004101">
    <property type="entry name" value="Mur_ligase_C"/>
</dbReference>
<keyword evidence="7 10" id="KW-0573">Peptidoglycan synthesis</keyword>
<name>A0ABT0C672_THEVL</name>